<dbReference type="GO" id="GO:0006511">
    <property type="term" value="P:ubiquitin-dependent protein catabolic process"/>
    <property type="evidence" value="ECO:0007669"/>
    <property type="project" value="TreeGrafter"/>
</dbReference>
<dbReference type="GO" id="GO:0016567">
    <property type="term" value="P:protein ubiquitination"/>
    <property type="evidence" value="ECO:0007669"/>
    <property type="project" value="UniProtKB-ARBA"/>
</dbReference>
<keyword evidence="7" id="KW-0862">Zinc</keyword>
<protein>
    <recommendedName>
        <fullName evidence="2">RING-type E3 ubiquitin transferase</fullName>
        <ecNumber evidence="2">2.3.2.27</ecNumber>
    </recommendedName>
</protein>
<keyword evidence="3" id="KW-0808">Transferase</keyword>
<evidence type="ECO:0000256" key="6">
    <source>
        <dbReference type="ARBA" id="ARBA00022786"/>
    </source>
</evidence>
<dbReference type="FunFam" id="3.30.40.10:FF:000127">
    <property type="entry name" value="E3 ubiquitin-protein ligase RNF181"/>
    <property type="match status" value="1"/>
</dbReference>
<dbReference type="InParanoid" id="A0A1J7JXK8"/>
<dbReference type="EC" id="2.3.2.27" evidence="2"/>
<dbReference type="SMART" id="SM00184">
    <property type="entry name" value="RING"/>
    <property type="match status" value="1"/>
</dbReference>
<gene>
    <name evidence="10" type="ORF">CONLIGDRAFT_572435</name>
</gene>
<reference evidence="10 11" key="1">
    <citation type="submission" date="2016-10" db="EMBL/GenBank/DDBJ databases">
        <title>Draft genome sequence of Coniochaeta ligniaria NRRL30616, a lignocellulolytic fungus for bioabatement of inhibitors in plant biomass hydrolysates.</title>
        <authorList>
            <consortium name="DOE Joint Genome Institute"/>
            <person name="Jimenez D.J."/>
            <person name="Hector R.E."/>
            <person name="Riley R."/>
            <person name="Sun H."/>
            <person name="Grigoriev I.V."/>
            <person name="Van Elsas J.D."/>
            <person name="Nichols N.N."/>
        </authorList>
    </citation>
    <scope>NUCLEOTIDE SEQUENCE [LARGE SCALE GENOMIC DNA]</scope>
    <source>
        <strain evidence="10 11">NRRL 30616</strain>
    </source>
</reference>
<evidence type="ECO:0000256" key="8">
    <source>
        <dbReference type="PROSITE-ProRule" id="PRU00175"/>
    </source>
</evidence>
<dbReference type="PROSITE" id="PS50089">
    <property type="entry name" value="ZF_RING_2"/>
    <property type="match status" value="1"/>
</dbReference>
<evidence type="ECO:0000256" key="2">
    <source>
        <dbReference type="ARBA" id="ARBA00012483"/>
    </source>
</evidence>
<dbReference type="PANTHER" id="PTHR45931">
    <property type="entry name" value="SI:CH211-59O9.10"/>
    <property type="match status" value="1"/>
</dbReference>
<feature type="domain" description="RING-type" evidence="9">
    <location>
        <begin position="67"/>
        <end position="108"/>
    </location>
</feature>
<accession>A0A1J7JXK8</accession>
<dbReference type="PANTHER" id="PTHR45931:SF3">
    <property type="entry name" value="RING ZINC FINGER-CONTAINING PROTEIN"/>
    <property type="match status" value="1"/>
</dbReference>
<dbReference type="OrthoDB" id="8062037at2759"/>
<evidence type="ECO:0000256" key="3">
    <source>
        <dbReference type="ARBA" id="ARBA00022679"/>
    </source>
</evidence>
<dbReference type="GO" id="GO:0005634">
    <property type="term" value="C:nucleus"/>
    <property type="evidence" value="ECO:0007669"/>
    <property type="project" value="TreeGrafter"/>
</dbReference>
<name>A0A1J7JXK8_9PEZI</name>
<dbReference type="InterPro" id="IPR001841">
    <property type="entry name" value="Znf_RING"/>
</dbReference>
<keyword evidence="11" id="KW-1185">Reference proteome</keyword>
<dbReference type="Proteomes" id="UP000182658">
    <property type="component" value="Unassembled WGS sequence"/>
</dbReference>
<evidence type="ECO:0000313" key="11">
    <source>
        <dbReference type="Proteomes" id="UP000182658"/>
    </source>
</evidence>
<evidence type="ECO:0000259" key="9">
    <source>
        <dbReference type="PROSITE" id="PS50089"/>
    </source>
</evidence>
<dbReference type="Pfam" id="PF13639">
    <property type="entry name" value="zf-RING_2"/>
    <property type="match status" value="1"/>
</dbReference>
<comment type="catalytic activity">
    <reaction evidence="1">
        <text>S-ubiquitinyl-[E2 ubiquitin-conjugating enzyme]-L-cysteine + [acceptor protein]-L-lysine = [E2 ubiquitin-conjugating enzyme]-L-cysteine + N(6)-ubiquitinyl-[acceptor protein]-L-lysine.</text>
        <dbReference type="EC" id="2.3.2.27"/>
    </reaction>
</comment>
<keyword evidence="4" id="KW-0479">Metal-binding</keyword>
<organism evidence="10 11">
    <name type="scientific">Coniochaeta ligniaria NRRL 30616</name>
    <dbReference type="NCBI Taxonomy" id="1408157"/>
    <lineage>
        <taxon>Eukaryota</taxon>
        <taxon>Fungi</taxon>
        <taxon>Dikarya</taxon>
        <taxon>Ascomycota</taxon>
        <taxon>Pezizomycotina</taxon>
        <taxon>Sordariomycetes</taxon>
        <taxon>Sordariomycetidae</taxon>
        <taxon>Coniochaetales</taxon>
        <taxon>Coniochaetaceae</taxon>
        <taxon>Coniochaeta</taxon>
    </lineage>
</organism>
<evidence type="ECO:0000313" key="10">
    <source>
        <dbReference type="EMBL" id="OIW32538.1"/>
    </source>
</evidence>
<evidence type="ECO:0000256" key="7">
    <source>
        <dbReference type="ARBA" id="ARBA00022833"/>
    </source>
</evidence>
<dbReference type="EMBL" id="KV875095">
    <property type="protein sequence ID" value="OIW32538.1"/>
    <property type="molecule type" value="Genomic_DNA"/>
</dbReference>
<dbReference type="AlphaFoldDB" id="A0A1J7JXK8"/>
<feature type="non-terminal residue" evidence="10">
    <location>
        <position position="115"/>
    </location>
</feature>
<dbReference type="GO" id="GO:0008270">
    <property type="term" value="F:zinc ion binding"/>
    <property type="evidence" value="ECO:0007669"/>
    <property type="project" value="UniProtKB-KW"/>
</dbReference>
<dbReference type="InterPro" id="IPR051834">
    <property type="entry name" value="RING_finger_E3_ligase"/>
</dbReference>
<proteinExistence type="predicted"/>
<dbReference type="STRING" id="1408157.A0A1J7JXK8"/>
<dbReference type="Gene3D" id="3.30.40.10">
    <property type="entry name" value="Zinc/RING finger domain, C3HC4 (zinc finger)"/>
    <property type="match status" value="1"/>
</dbReference>
<evidence type="ECO:0000256" key="4">
    <source>
        <dbReference type="ARBA" id="ARBA00022723"/>
    </source>
</evidence>
<evidence type="ECO:0000256" key="1">
    <source>
        <dbReference type="ARBA" id="ARBA00000900"/>
    </source>
</evidence>
<keyword evidence="5 8" id="KW-0863">Zinc-finger</keyword>
<dbReference type="CDD" id="cd16454">
    <property type="entry name" value="RING-H2_PA-TM-RING"/>
    <property type="match status" value="1"/>
</dbReference>
<dbReference type="InterPro" id="IPR013083">
    <property type="entry name" value="Znf_RING/FYVE/PHD"/>
</dbReference>
<dbReference type="SUPFAM" id="SSF57850">
    <property type="entry name" value="RING/U-box"/>
    <property type="match status" value="1"/>
</dbReference>
<keyword evidence="6" id="KW-0833">Ubl conjugation pathway</keyword>
<dbReference type="GO" id="GO:0061630">
    <property type="term" value="F:ubiquitin protein ligase activity"/>
    <property type="evidence" value="ECO:0007669"/>
    <property type="project" value="UniProtKB-EC"/>
</dbReference>
<sequence length="115" mass="12613">MILGHPPGGVHGDAVYSQEALDRIITQLMEANPQSNAAPPASEDAIAKLPKRKVELEDLGSDGKAECTICIDEMNVGDEVTVLPCKHWFHGECVTLWLKEHNTCPICRTPIEPNR</sequence>
<evidence type="ECO:0000256" key="5">
    <source>
        <dbReference type="ARBA" id="ARBA00022771"/>
    </source>
</evidence>